<organism evidence="3">
    <name type="scientific">Timema cristinae</name>
    <name type="common">Walking stick</name>
    <dbReference type="NCBI Taxonomy" id="61476"/>
    <lineage>
        <taxon>Eukaryota</taxon>
        <taxon>Metazoa</taxon>
        <taxon>Ecdysozoa</taxon>
        <taxon>Arthropoda</taxon>
        <taxon>Hexapoda</taxon>
        <taxon>Insecta</taxon>
        <taxon>Pterygota</taxon>
        <taxon>Neoptera</taxon>
        <taxon>Polyneoptera</taxon>
        <taxon>Phasmatodea</taxon>
        <taxon>Timematodea</taxon>
        <taxon>Timematoidea</taxon>
        <taxon>Timematidae</taxon>
        <taxon>Timema</taxon>
    </lineage>
</organism>
<reference evidence="3" key="1">
    <citation type="submission" date="2020-11" db="EMBL/GenBank/DDBJ databases">
        <authorList>
            <person name="Tran Van P."/>
        </authorList>
    </citation>
    <scope>NUCLEOTIDE SEQUENCE</scope>
</reference>
<dbReference type="GO" id="GO:0005829">
    <property type="term" value="C:cytosol"/>
    <property type="evidence" value="ECO:0007669"/>
    <property type="project" value="TreeGrafter"/>
</dbReference>
<dbReference type="AlphaFoldDB" id="A0A7R9CS97"/>
<dbReference type="Gene3D" id="2.20.110.10">
    <property type="entry name" value="Histone H3 K4-specific methyltransferase SET7/9 N-terminal domain"/>
    <property type="match status" value="2"/>
</dbReference>
<dbReference type="SUPFAM" id="SSF82185">
    <property type="entry name" value="Histone H3 K4-specific methyltransferase SET7/9 N-terminal domain"/>
    <property type="match status" value="1"/>
</dbReference>
<dbReference type="FunFam" id="2.20.110.10:FF:000002">
    <property type="entry name" value="Phosphatidylinositol 4-phosphate 5-kinase 8"/>
    <property type="match status" value="1"/>
</dbReference>
<feature type="region of interest" description="Disordered" evidence="2">
    <location>
        <begin position="1"/>
        <end position="27"/>
    </location>
</feature>
<evidence type="ECO:0000256" key="2">
    <source>
        <dbReference type="SAM" id="MobiDB-lite"/>
    </source>
</evidence>
<evidence type="ECO:0000256" key="1">
    <source>
        <dbReference type="ARBA" id="ARBA00022737"/>
    </source>
</evidence>
<evidence type="ECO:0000313" key="3">
    <source>
        <dbReference type="EMBL" id="CAD7400991.1"/>
    </source>
</evidence>
<accession>A0A7R9CS97</accession>
<dbReference type="InterPro" id="IPR003409">
    <property type="entry name" value="MORN"/>
</dbReference>
<keyword evidence="1" id="KW-0677">Repeat</keyword>
<proteinExistence type="predicted"/>
<protein>
    <submittedName>
        <fullName evidence="3">Uncharacterized protein</fullName>
    </submittedName>
</protein>
<dbReference type="SMART" id="SM00698">
    <property type="entry name" value="MORN"/>
    <property type="match status" value="3"/>
</dbReference>
<name>A0A7R9CS97_TIMCR</name>
<dbReference type="PANTHER" id="PTHR43215">
    <property type="entry name" value="RADIAL SPOKE HEAD 1 HOMOLOG"/>
    <property type="match status" value="1"/>
</dbReference>
<gene>
    <name evidence="3" type="ORF">TCEB3V08_LOCUS5792</name>
</gene>
<sequence length="103" mass="11826">MCMLYSQEYEGERNDSNQRHGQGRALLPNGDVYEGKYRNGKRHGRGLYVFRGGARYEGQWKKGVKHGEGKFQYPDGSWYEGTKQSLEQLLHLETANTCTVHGQ</sequence>
<dbReference type="EMBL" id="OC318205">
    <property type="protein sequence ID" value="CAD7400991.1"/>
    <property type="molecule type" value="Genomic_DNA"/>
</dbReference>
<dbReference type="Pfam" id="PF02493">
    <property type="entry name" value="MORN"/>
    <property type="match status" value="3"/>
</dbReference>
<dbReference type="PANTHER" id="PTHR43215:SF14">
    <property type="entry name" value="RADIAL SPOKE HEAD 1 HOMOLOG"/>
    <property type="match status" value="1"/>
</dbReference>